<sequence length="353" mass="40456">MIDQRINRQFDTAYLEDRTMQRKYVIKMNLSLLVIKQYLRNFVSGPSAKTQAPMLFTTFFEQYAELDISTGIPLITKISKKLAQEFPVEPLFETICEFFNELDEYDPGIQALFIDCIKQIDAIPEIEDLITVLHDWYDTYINDATDALNGQANYVPLPVIDELVRFYSLQEDVRLYAENCGSGAPQLILGGKTSLFIMYDTNDEITQFFSNLYQFSTSIPVKHIKHNDQAVAIFPDQQNCDYALINLGYTQAAAELQIQLAKQQPGWPSRTSDNKVDLSQLKRLMAPDSRVALFGTRTSLQAILWDHLQLEQLAASQFVEAFVVVKADPEEMMPEDIYFVYLDMAQLDQIMAK</sequence>
<reference evidence="1 2" key="1">
    <citation type="submission" date="2021-11" db="EMBL/GenBank/DDBJ databases">
        <authorList>
            <person name="Depoorter E."/>
        </authorList>
    </citation>
    <scope>NUCLEOTIDE SEQUENCE [LARGE SCALE GENOMIC DNA]</scope>
    <source>
        <strain evidence="1 2">LMG 24286</strain>
    </source>
</reference>
<comment type="caution">
    <text evidence="1">The sequence shown here is derived from an EMBL/GenBank/DDBJ whole genome shotgun (WGS) entry which is preliminary data.</text>
</comment>
<gene>
    <name evidence="1" type="ORF">WGH24286_00811</name>
</gene>
<dbReference type="RefSeq" id="WP_230098486.1">
    <property type="nucleotide sequence ID" value="NZ_CAKKNT010000008.1"/>
</dbReference>
<accession>A0ABM8ZAR6</accession>
<evidence type="ECO:0000313" key="2">
    <source>
        <dbReference type="Proteomes" id="UP000789719"/>
    </source>
</evidence>
<keyword evidence="2" id="KW-1185">Reference proteome</keyword>
<name>A0ABM8ZAR6_9LACO</name>
<dbReference type="Proteomes" id="UP000789719">
    <property type="component" value="Unassembled WGS sequence"/>
</dbReference>
<dbReference type="EMBL" id="CAKKNT010000008">
    <property type="protein sequence ID" value="CAH0418393.1"/>
    <property type="molecule type" value="Genomic_DNA"/>
</dbReference>
<protein>
    <submittedName>
        <fullName evidence="1">Uncharacterized protein</fullName>
    </submittedName>
</protein>
<evidence type="ECO:0000313" key="1">
    <source>
        <dbReference type="EMBL" id="CAH0418393.1"/>
    </source>
</evidence>
<proteinExistence type="predicted"/>
<organism evidence="1 2">
    <name type="scientific">Periweissella ghanensis</name>
    <dbReference type="NCBI Taxonomy" id="467997"/>
    <lineage>
        <taxon>Bacteria</taxon>
        <taxon>Bacillati</taxon>
        <taxon>Bacillota</taxon>
        <taxon>Bacilli</taxon>
        <taxon>Lactobacillales</taxon>
        <taxon>Lactobacillaceae</taxon>
        <taxon>Periweissella</taxon>
    </lineage>
</organism>